<dbReference type="HOGENOM" id="CLU_202409_0_0_11"/>
<dbReference type="Proteomes" id="UP000010445">
    <property type="component" value="Unassembled WGS sequence"/>
</dbReference>
<dbReference type="AlphaFoldDB" id="L1MCZ8"/>
<dbReference type="EMBL" id="AMEM01000034">
    <property type="protein sequence ID" value="EKX88900.1"/>
    <property type="molecule type" value="Genomic_DNA"/>
</dbReference>
<dbReference type="PATRIC" id="fig|1035195.3.peg.1904"/>
<dbReference type="eggNOG" id="COG1373">
    <property type="taxonomic scope" value="Bacteria"/>
</dbReference>
<dbReference type="STRING" id="1035195.HMPREF9997_02126"/>
<comment type="caution">
    <text evidence="1">The sequence shown here is derived from an EMBL/GenBank/DDBJ whole genome shotgun (WGS) entry which is preliminary data.</text>
</comment>
<sequence>MGGMELSSGEIYAFEVKASATYKADQFRRLTYLRDKLGDRFLGGFVLGTAPQGYRFADKLWGLPVSALWSI</sequence>
<protein>
    <recommendedName>
        <fullName evidence="3">DUF4143 domain-containing protein</fullName>
    </recommendedName>
</protein>
<reference evidence="1 2" key="1">
    <citation type="submission" date="2012-05" db="EMBL/GenBank/DDBJ databases">
        <authorList>
            <person name="Weinstock G."/>
            <person name="Sodergren E."/>
            <person name="Lobos E.A."/>
            <person name="Fulton L."/>
            <person name="Fulton R."/>
            <person name="Courtney L."/>
            <person name="Fronick C."/>
            <person name="O'Laughlin M."/>
            <person name="Godfrey J."/>
            <person name="Wilson R.M."/>
            <person name="Miner T."/>
            <person name="Farmer C."/>
            <person name="Delehaunty K."/>
            <person name="Cordes M."/>
            <person name="Minx P."/>
            <person name="Tomlinson C."/>
            <person name="Chen J."/>
            <person name="Wollam A."/>
            <person name="Pepin K.H."/>
            <person name="Bhonagiri V."/>
            <person name="Zhang X."/>
            <person name="Suruliraj S."/>
            <person name="Warren W."/>
            <person name="Mitreva M."/>
            <person name="Mardis E.R."/>
            <person name="Wilson R.K."/>
        </authorList>
    </citation>
    <scope>NUCLEOTIDE SEQUENCE [LARGE SCALE GENOMIC DNA]</scope>
    <source>
        <strain evidence="1 2">F0235</strain>
    </source>
</reference>
<proteinExistence type="predicted"/>
<gene>
    <name evidence="1" type="ORF">HMPREF9997_02126</name>
</gene>
<evidence type="ECO:0000313" key="1">
    <source>
        <dbReference type="EMBL" id="EKX88900.1"/>
    </source>
</evidence>
<organism evidence="1 2">
    <name type="scientific">Corynebacterium durum F0235</name>
    <dbReference type="NCBI Taxonomy" id="1035195"/>
    <lineage>
        <taxon>Bacteria</taxon>
        <taxon>Bacillati</taxon>
        <taxon>Actinomycetota</taxon>
        <taxon>Actinomycetes</taxon>
        <taxon>Mycobacteriales</taxon>
        <taxon>Corynebacteriaceae</taxon>
        <taxon>Corynebacterium</taxon>
    </lineage>
</organism>
<accession>L1MCZ8</accession>
<evidence type="ECO:0008006" key="3">
    <source>
        <dbReference type="Google" id="ProtNLM"/>
    </source>
</evidence>
<evidence type="ECO:0000313" key="2">
    <source>
        <dbReference type="Proteomes" id="UP000010445"/>
    </source>
</evidence>
<name>L1MCZ8_9CORY</name>
<keyword evidence="2" id="KW-1185">Reference proteome</keyword>